<feature type="signal peptide" evidence="2">
    <location>
        <begin position="1"/>
        <end position="26"/>
    </location>
</feature>
<feature type="chain" id="PRO_5020040581" evidence="2">
    <location>
        <begin position="27"/>
        <end position="321"/>
    </location>
</feature>
<keyword evidence="1" id="KW-0812">Transmembrane</keyword>
<keyword evidence="4" id="KW-1185">Reference proteome</keyword>
<evidence type="ECO:0000256" key="2">
    <source>
        <dbReference type="SAM" id="SignalP"/>
    </source>
</evidence>
<keyword evidence="1" id="KW-1133">Transmembrane helix</keyword>
<organism evidence="3 4">
    <name type="scientific">Eumeta variegata</name>
    <name type="common">Bagworm moth</name>
    <name type="synonym">Eumeta japonica</name>
    <dbReference type="NCBI Taxonomy" id="151549"/>
    <lineage>
        <taxon>Eukaryota</taxon>
        <taxon>Metazoa</taxon>
        <taxon>Ecdysozoa</taxon>
        <taxon>Arthropoda</taxon>
        <taxon>Hexapoda</taxon>
        <taxon>Insecta</taxon>
        <taxon>Pterygota</taxon>
        <taxon>Neoptera</taxon>
        <taxon>Endopterygota</taxon>
        <taxon>Lepidoptera</taxon>
        <taxon>Glossata</taxon>
        <taxon>Ditrysia</taxon>
        <taxon>Tineoidea</taxon>
        <taxon>Psychidae</taxon>
        <taxon>Oiketicinae</taxon>
        <taxon>Eumeta</taxon>
    </lineage>
</organism>
<dbReference type="EMBL" id="BGZK01000076">
    <property type="protein sequence ID" value="GBP16057.1"/>
    <property type="molecule type" value="Genomic_DNA"/>
</dbReference>
<comment type="caution">
    <text evidence="3">The sequence shown here is derived from an EMBL/GenBank/DDBJ whole genome shotgun (WGS) entry which is preliminary data.</text>
</comment>
<evidence type="ECO:0000256" key="1">
    <source>
        <dbReference type="SAM" id="Phobius"/>
    </source>
</evidence>
<protein>
    <submittedName>
        <fullName evidence="3">Uncharacterized protein</fullName>
    </submittedName>
</protein>
<keyword evidence="1" id="KW-0472">Membrane</keyword>
<dbReference type="OrthoDB" id="6362812at2759"/>
<proteinExistence type="predicted"/>
<dbReference type="AlphaFoldDB" id="A0A4C1TQ12"/>
<sequence length="321" mass="35339">MTMTNVKLKLMFYLLNALLTVDFATSRPYSDIANDTEAVVDPSSNTTAGSFNIPVDSNADTLMVAEEEDALSKASYSDAKTEMESIMNAEQNRDETLLKKVIKEAKNILNISKGDADALNKQLKVSSPVLEDIIDAETGREETLTDIIQYRPDPEFEELPSFEFLVAAKPNNTGVLVKVNASGDLRDLDDALRGKSGNGSELFRKIDYVELVEVVKQNGENKSAYNLANMTGHDIENDSAPDTRYTDVQTLFLACFGTLLPLMTILCIMLVVSICGGRRVCLGSGEWAPIGFDVGLRRTRCGRKLPIRDIICSGLREYSDL</sequence>
<keyword evidence="2" id="KW-0732">Signal</keyword>
<evidence type="ECO:0000313" key="3">
    <source>
        <dbReference type="EMBL" id="GBP16057.1"/>
    </source>
</evidence>
<reference evidence="3 4" key="1">
    <citation type="journal article" date="2019" name="Commun. Biol.">
        <title>The bagworm genome reveals a unique fibroin gene that provides high tensile strength.</title>
        <authorList>
            <person name="Kono N."/>
            <person name="Nakamura H."/>
            <person name="Ohtoshi R."/>
            <person name="Tomita M."/>
            <person name="Numata K."/>
            <person name="Arakawa K."/>
        </authorList>
    </citation>
    <scope>NUCLEOTIDE SEQUENCE [LARGE SCALE GENOMIC DNA]</scope>
</reference>
<dbReference type="Proteomes" id="UP000299102">
    <property type="component" value="Unassembled WGS sequence"/>
</dbReference>
<feature type="transmembrane region" description="Helical" evidence="1">
    <location>
        <begin position="251"/>
        <end position="272"/>
    </location>
</feature>
<accession>A0A4C1TQ12</accession>
<evidence type="ECO:0000313" key="4">
    <source>
        <dbReference type="Proteomes" id="UP000299102"/>
    </source>
</evidence>
<gene>
    <name evidence="3" type="ORF">EVAR_94398_1</name>
</gene>
<name>A0A4C1TQ12_EUMVA</name>